<feature type="transmembrane region" description="Helical" evidence="1">
    <location>
        <begin position="198"/>
        <end position="220"/>
    </location>
</feature>
<dbReference type="AlphaFoldDB" id="A0A7V7RJ38"/>
<reference evidence="3 4" key="1">
    <citation type="journal article" date="2014" name="Arch. Microbiol.">
        <title>Bacillus mesophilum sp. nov., strain IITR-54T, a novel 4-chlorobiphenyl dechlorinating bacterium.</title>
        <authorList>
            <person name="Manickam N."/>
            <person name="Singh N.K."/>
            <person name="Bajaj A."/>
            <person name="Kumar R.M."/>
            <person name="Kaur G."/>
            <person name="Kaur N."/>
            <person name="Bala M."/>
            <person name="Kumar A."/>
            <person name="Mayilraj S."/>
        </authorList>
    </citation>
    <scope>NUCLEOTIDE SEQUENCE [LARGE SCALE GENOMIC DNA]</scope>
    <source>
        <strain evidence="3 4">IITR-54</strain>
    </source>
</reference>
<proteinExistence type="predicted"/>
<dbReference type="PANTHER" id="PTHR34219">
    <property type="entry name" value="IRON-REGULATED INNER MEMBRANE PROTEIN-RELATED"/>
    <property type="match status" value="1"/>
</dbReference>
<feature type="transmembrane region" description="Helical" evidence="1">
    <location>
        <begin position="30"/>
        <end position="53"/>
    </location>
</feature>
<gene>
    <name evidence="3" type="ORF">F7732_18705</name>
</gene>
<protein>
    <submittedName>
        <fullName evidence="3">PepSY domain-containing protein</fullName>
    </submittedName>
</protein>
<keyword evidence="1" id="KW-0472">Membrane</keyword>
<evidence type="ECO:0000259" key="2">
    <source>
        <dbReference type="Pfam" id="PF03413"/>
    </source>
</evidence>
<evidence type="ECO:0000313" key="3">
    <source>
        <dbReference type="EMBL" id="KAB2330676.1"/>
    </source>
</evidence>
<evidence type="ECO:0000256" key="1">
    <source>
        <dbReference type="SAM" id="Phobius"/>
    </source>
</evidence>
<dbReference type="InterPro" id="IPR025711">
    <property type="entry name" value="PepSY"/>
</dbReference>
<keyword evidence="4" id="KW-1185">Reference proteome</keyword>
<dbReference type="RefSeq" id="WP_151575604.1">
    <property type="nucleotide sequence ID" value="NZ_WBOT01000007.1"/>
</dbReference>
<feature type="domain" description="PepSY" evidence="2">
    <location>
        <begin position="73"/>
        <end position="130"/>
    </location>
</feature>
<dbReference type="OrthoDB" id="111691at2"/>
<dbReference type="EMBL" id="WBOT01000007">
    <property type="protein sequence ID" value="KAB2330676.1"/>
    <property type="molecule type" value="Genomic_DNA"/>
</dbReference>
<dbReference type="Pfam" id="PF03413">
    <property type="entry name" value="PepSY"/>
    <property type="match status" value="1"/>
</dbReference>
<dbReference type="InterPro" id="IPR005625">
    <property type="entry name" value="PepSY-ass_TM"/>
</dbReference>
<comment type="caution">
    <text evidence="3">The sequence shown here is derived from an EMBL/GenBank/DDBJ whole genome shotgun (WGS) entry which is preliminary data.</text>
</comment>
<dbReference type="Pfam" id="PF03929">
    <property type="entry name" value="PepSY_TM"/>
    <property type="match status" value="1"/>
</dbReference>
<keyword evidence="1" id="KW-0812">Transmembrane</keyword>
<feature type="transmembrane region" description="Helical" evidence="1">
    <location>
        <begin position="418"/>
        <end position="443"/>
    </location>
</feature>
<dbReference type="PANTHER" id="PTHR34219:SF1">
    <property type="entry name" value="PEPSY DOMAIN-CONTAINING PROTEIN"/>
    <property type="match status" value="1"/>
</dbReference>
<feature type="transmembrane region" description="Helical" evidence="1">
    <location>
        <begin position="157"/>
        <end position="177"/>
    </location>
</feature>
<dbReference type="Proteomes" id="UP000441354">
    <property type="component" value="Unassembled WGS sequence"/>
</dbReference>
<organism evidence="3 4">
    <name type="scientific">Bacillus mesophilum</name>
    <dbReference type="NCBI Taxonomy" id="1071718"/>
    <lineage>
        <taxon>Bacteria</taxon>
        <taxon>Bacillati</taxon>
        <taxon>Bacillota</taxon>
        <taxon>Bacilli</taxon>
        <taxon>Bacillales</taxon>
        <taxon>Bacillaceae</taxon>
        <taxon>Bacillus</taxon>
    </lineage>
</organism>
<sequence>MSDIKKTEPTHKNNILADASLYRSVWRWHFYAGILVAPFLIILAITGSIYLFAPQIEQTMYQEYYDVEPQGDKISASEQLEAVAQAYPDAIITKYRPGEDEARSSEATISIENETHTIFINPYSGELIGSLNNEDRIMDKISEFHGELTAGTIGDRIVELATCWAIVLIVTGFFLWAPRKKPNIFGTFLMRFNKGKKIFRRDLHVVPAVWISAGMLFLIFTGLPWSGFWGTNFQTAVTNTGAGYPPAAWFGSISAPDSIVQTKSITEVPWAAETLKVPNSDVQDFVPISIDEVVSTANRQGLHPSYSISIPNTKEGVFTLTAFPPKAKDEITMHIDQYSGAVLTDYRFDHYGFIGKVIATGITLHKGTEFGLINQLISLFICLGIILIVVSGIYLWLKRKPKKEMGAPKAPKAFKKTPFFITLIVLGLIFPLVGLSIIVVWLLDFFVIQRIPAVKKFLNA</sequence>
<name>A0A7V7RJ38_9BACI</name>
<accession>A0A7V7RJ38</accession>
<evidence type="ECO:0000313" key="4">
    <source>
        <dbReference type="Proteomes" id="UP000441354"/>
    </source>
</evidence>
<keyword evidence="1" id="KW-1133">Transmembrane helix</keyword>
<feature type="transmembrane region" description="Helical" evidence="1">
    <location>
        <begin position="376"/>
        <end position="397"/>
    </location>
</feature>